<dbReference type="InterPro" id="IPR008006">
    <property type="entry name" value="Peptidase_M26_N_dom"/>
</dbReference>
<accession>G5IDN1</accession>
<dbReference type="OrthoDB" id="1947361at2"/>
<dbReference type="Proteomes" id="UP000005384">
    <property type="component" value="Unassembled WGS sequence"/>
</dbReference>
<feature type="domain" description="Peptidase M26 N-terminal" evidence="2">
    <location>
        <begin position="68"/>
        <end position="168"/>
    </location>
</feature>
<dbReference type="HOGENOM" id="CLU_000217_0_0_9"/>
<evidence type="ECO:0000313" key="3">
    <source>
        <dbReference type="EMBL" id="EHI60399.1"/>
    </source>
</evidence>
<dbReference type="PATRIC" id="fig|742737.3.peg.1630"/>
<dbReference type="Gene3D" id="2.160.20.110">
    <property type="match status" value="2"/>
</dbReference>
<dbReference type="GO" id="GO:0004222">
    <property type="term" value="F:metalloendopeptidase activity"/>
    <property type="evidence" value="ECO:0007669"/>
    <property type="project" value="InterPro"/>
</dbReference>
<dbReference type="EMBL" id="ADLN01000023">
    <property type="protein sequence ID" value="EHI60399.1"/>
    <property type="molecule type" value="Genomic_DNA"/>
</dbReference>
<sequence>MSRFILHTKSRERLTCLVIGLAGLMVVGIAGLAVHSVGTARAKSREVVAIYTEEEFQHYLLDEESEEYNLRGRYRLEENLDLSWMEQSVGTNVEPFQGSLDGNGHVISGLERPLFGVMEKAEVENLLFREAEIRHPFTYYDGEYYTDGYGALAAYAIDSVIRNCGVNGEIVTSYPVEAEYMIAKASPGDADEMVGPGAVESFDVPETGGESLPDSAQDGAGENVDGGNGAGGGPGIESGETGDGESGAENGTQESAGPGVESSIQESAEPGMESSLQESGKTEVETDFHESVDSEIETSQQEVQEPEAETSPQESGDGETENNSQSSQENPKPEQGDAADESSEDSSKPETDNSTGAGAETNAQAPEHSDSVPSHTTSATHVDNVQAAAETVGYLPIDRQLLMLRVSVVMDADAESAAIASPSDATPSDAEEVSSGNTIASGNGSDSNAPDQEDEGDGLKYIGNPNGDICILVTAERIAAGGLLAQTAGETLVSDSFTLVTIGSSLGGMETKTGGLAGILGENTRTENSYAAGLVDSDDITGGFAAVNEGIIRNCYSIVTVGEAGTVRGAFTASGNGILSGCVYDRQMACADGGEEELETETASPSEAEEMTEFSLKGLNTIEMAALESQIPGNWYTAEMAYPQLSYFAMHEEEELVTASKVSVIPLVLPDGYTLADAVREDEMQLPTQIDGQEISWKAEEGLAIHPGNQTAGE</sequence>
<name>G5IDN1_9FIRM</name>
<evidence type="ECO:0000313" key="4">
    <source>
        <dbReference type="Proteomes" id="UP000005384"/>
    </source>
</evidence>
<organism evidence="3 4">
    <name type="scientific">Hungatella hathewayi WAL-18680</name>
    <dbReference type="NCBI Taxonomy" id="742737"/>
    <lineage>
        <taxon>Bacteria</taxon>
        <taxon>Bacillati</taxon>
        <taxon>Bacillota</taxon>
        <taxon>Clostridia</taxon>
        <taxon>Lachnospirales</taxon>
        <taxon>Lachnospiraceae</taxon>
        <taxon>Hungatella</taxon>
    </lineage>
</organism>
<dbReference type="GO" id="GO:0016020">
    <property type="term" value="C:membrane"/>
    <property type="evidence" value="ECO:0007669"/>
    <property type="project" value="InterPro"/>
</dbReference>
<feature type="compositionally biased region" description="Polar residues" evidence="1">
    <location>
        <begin position="434"/>
        <end position="450"/>
    </location>
</feature>
<feature type="region of interest" description="Disordered" evidence="1">
    <location>
        <begin position="189"/>
        <end position="378"/>
    </location>
</feature>
<gene>
    <name evidence="3" type="ORF">HMPREF9473_01608</name>
</gene>
<keyword evidence="4" id="KW-1185">Reference proteome</keyword>
<evidence type="ECO:0000259" key="2">
    <source>
        <dbReference type="Pfam" id="PF05342"/>
    </source>
</evidence>
<evidence type="ECO:0000256" key="1">
    <source>
        <dbReference type="SAM" id="MobiDB-lite"/>
    </source>
</evidence>
<feature type="region of interest" description="Disordered" evidence="1">
    <location>
        <begin position="418"/>
        <end position="459"/>
    </location>
</feature>
<feature type="compositionally biased region" description="Polar residues" evidence="1">
    <location>
        <begin position="352"/>
        <end position="364"/>
    </location>
</feature>
<proteinExistence type="predicted"/>
<reference evidence="3 4" key="1">
    <citation type="submission" date="2011-08" db="EMBL/GenBank/DDBJ databases">
        <title>The Genome Sequence of Clostridium hathewayi WAL-18680.</title>
        <authorList>
            <consortium name="The Broad Institute Genome Sequencing Platform"/>
            <person name="Earl A."/>
            <person name="Ward D."/>
            <person name="Feldgarden M."/>
            <person name="Gevers D."/>
            <person name="Finegold S.M."/>
            <person name="Summanen P.H."/>
            <person name="Molitoris D.R."/>
            <person name="Song M."/>
            <person name="Daigneault M."/>
            <person name="Allen-Vercoe E."/>
            <person name="Young S.K."/>
            <person name="Zeng Q."/>
            <person name="Gargeya S."/>
            <person name="Fitzgerald M."/>
            <person name="Haas B."/>
            <person name="Abouelleil A."/>
            <person name="Alvarado L."/>
            <person name="Arachchi H.M."/>
            <person name="Berlin A."/>
            <person name="Brown A."/>
            <person name="Chapman S.B."/>
            <person name="Chen Z."/>
            <person name="Dunbar C."/>
            <person name="Freedman E."/>
            <person name="Gearin G."/>
            <person name="Gellesch M."/>
            <person name="Goldberg J."/>
            <person name="Griggs A."/>
            <person name="Gujja S."/>
            <person name="Heiman D."/>
            <person name="Howarth C."/>
            <person name="Larson L."/>
            <person name="Lui A."/>
            <person name="MacDonald P.J.P."/>
            <person name="Montmayeur A."/>
            <person name="Murphy C."/>
            <person name="Neiman D."/>
            <person name="Pearson M."/>
            <person name="Priest M."/>
            <person name="Roberts A."/>
            <person name="Saif S."/>
            <person name="Shea T."/>
            <person name="Shenoy N."/>
            <person name="Sisk P."/>
            <person name="Stolte C."/>
            <person name="Sykes S."/>
            <person name="Wortman J."/>
            <person name="Nusbaum C."/>
            <person name="Birren B."/>
        </authorList>
    </citation>
    <scope>NUCLEOTIDE SEQUENCE [LARGE SCALE GENOMIC DNA]</scope>
    <source>
        <strain evidence="3 4">WAL-18680</strain>
    </source>
</reference>
<dbReference type="RefSeq" id="WP_006779593.1">
    <property type="nucleotide sequence ID" value="NZ_CP040506.1"/>
</dbReference>
<dbReference type="GO" id="GO:0008270">
    <property type="term" value="F:zinc ion binding"/>
    <property type="evidence" value="ECO:0007669"/>
    <property type="project" value="InterPro"/>
</dbReference>
<comment type="caution">
    <text evidence="3">The sequence shown here is derived from an EMBL/GenBank/DDBJ whole genome shotgun (WGS) entry which is preliminary data.</text>
</comment>
<feature type="compositionally biased region" description="Gly residues" evidence="1">
    <location>
        <begin position="224"/>
        <end position="236"/>
    </location>
</feature>
<protein>
    <recommendedName>
        <fullName evidence="2">Peptidase M26 N-terminal domain-containing protein</fullName>
    </recommendedName>
</protein>
<feature type="compositionally biased region" description="Basic and acidic residues" evidence="1">
    <location>
        <begin position="280"/>
        <end position="292"/>
    </location>
</feature>
<dbReference type="AlphaFoldDB" id="G5IDN1"/>
<feature type="compositionally biased region" description="Polar residues" evidence="1">
    <location>
        <begin position="321"/>
        <end position="330"/>
    </location>
</feature>
<dbReference type="Pfam" id="PF05342">
    <property type="entry name" value="Peptidase_M26_N"/>
    <property type="match status" value="1"/>
</dbReference>